<dbReference type="PANTHER" id="PTHR43245:SF58">
    <property type="entry name" value="BLL5923 PROTEIN"/>
    <property type="match status" value="1"/>
</dbReference>
<evidence type="ECO:0000313" key="3">
    <source>
        <dbReference type="Proteomes" id="UP000220353"/>
    </source>
</evidence>
<reference evidence="2 3" key="1">
    <citation type="submission" date="2017-09" db="EMBL/GenBank/DDBJ databases">
        <title>Comparative genomics of rhizobia isolated from Phaseolus vulgaris in China.</title>
        <authorList>
            <person name="Tong W."/>
        </authorList>
    </citation>
    <scope>NUCLEOTIDE SEQUENCE [LARGE SCALE GENOMIC DNA]</scope>
    <source>
        <strain evidence="2 3">PCH1</strain>
    </source>
</reference>
<comment type="caution">
    <text evidence="2">The sequence shown here is derived from an EMBL/GenBank/DDBJ whole genome shotgun (WGS) entry which is preliminary data.</text>
</comment>
<organism evidence="2 3">
    <name type="scientific">Rhizobium fredii</name>
    <name type="common">Sinorhizobium fredii</name>
    <dbReference type="NCBI Taxonomy" id="380"/>
    <lineage>
        <taxon>Bacteria</taxon>
        <taxon>Pseudomonadati</taxon>
        <taxon>Pseudomonadota</taxon>
        <taxon>Alphaproteobacteria</taxon>
        <taxon>Hyphomicrobiales</taxon>
        <taxon>Rhizobiaceae</taxon>
        <taxon>Sinorhizobium/Ensifer group</taxon>
        <taxon>Sinorhizobium</taxon>
    </lineage>
</organism>
<dbReference type="AlphaFoldDB" id="A0A2A6LWU7"/>
<dbReference type="RefSeq" id="WP_097587190.1">
    <property type="nucleotide sequence ID" value="NZ_NWTC01000012.1"/>
</dbReference>
<gene>
    <name evidence="2" type="ORF">CO661_17510</name>
</gene>
<dbReference type="PANTHER" id="PTHR43245">
    <property type="entry name" value="BIFUNCTIONAL POLYMYXIN RESISTANCE PROTEIN ARNA"/>
    <property type="match status" value="1"/>
</dbReference>
<dbReference type="InterPro" id="IPR050177">
    <property type="entry name" value="Lipid_A_modif_metabolic_enz"/>
</dbReference>
<dbReference type="Pfam" id="PF01370">
    <property type="entry name" value="Epimerase"/>
    <property type="match status" value="1"/>
</dbReference>
<evidence type="ECO:0000259" key="1">
    <source>
        <dbReference type="Pfam" id="PF01370"/>
    </source>
</evidence>
<evidence type="ECO:0000313" key="2">
    <source>
        <dbReference type="EMBL" id="PDT46692.1"/>
    </source>
</evidence>
<name>A0A2A6LWU7_RHIFR</name>
<dbReference type="InterPro" id="IPR036291">
    <property type="entry name" value="NAD(P)-bd_dom_sf"/>
</dbReference>
<proteinExistence type="predicted"/>
<protein>
    <submittedName>
        <fullName evidence="2">Nucleoside-diphosphate sugar epimerase</fullName>
    </submittedName>
</protein>
<accession>A0A2A6LWU7</accession>
<dbReference type="Gene3D" id="3.40.50.720">
    <property type="entry name" value="NAD(P)-binding Rossmann-like Domain"/>
    <property type="match status" value="1"/>
</dbReference>
<dbReference type="Proteomes" id="UP000220353">
    <property type="component" value="Unassembled WGS sequence"/>
</dbReference>
<feature type="domain" description="NAD-dependent epimerase/dehydratase" evidence="1">
    <location>
        <begin position="4"/>
        <end position="230"/>
    </location>
</feature>
<dbReference type="InterPro" id="IPR001509">
    <property type="entry name" value="Epimerase_deHydtase"/>
</dbReference>
<dbReference type="EMBL" id="NWTC01000012">
    <property type="protein sequence ID" value="PDT46692.1"/>
    <property type="molecule type" value="Genomic_DNA"/>
</dbReference>
<sequence>MQLVVTGATGFIGSRLINHALSRGYRVMALARNPDQVSPRQSSRLHVEKWSLGDPLPAVMRASAILHLAAYIPTDFGDAHQAARCFEVNTHGALQLAMDAASQGVKRFVFFGSGQVYTPTSEPASETSAAFPVHRASYYLASKLSAEICLLSFGTANAMPVTVLRLASVYGPGMHGAGMVPTFIRALGSGRSVVIREGGRYRVDLVYVDDVISLALAAIEKEQAGIFNAGSGQACGSLEAAQIIAEALGADPNLVNVEGNGRDENVTGFAALNVAKAVEQLGYTPRSFRQGIEAWNAETVLSDAQSASVQE</sequence>
<dbReference type="SUPFAM" id="SSF51735">
    <property type="entry name" value="NAD(P)-binding Rossmann-fold domains"/>
    <property type="match status" value="1"/>
</dbReference>